<dbReference type="Gene3D" id="1.10.260.40">
    <property type="entry name" value="lambda repressor-like DNA-binding domains"/>
    <property type="match status" value="1"/>
</dbReference>
<evidence type="ECO:0000313" key="6">
    <source>
        <dbReference type="Proteomes" id="UP001649230"/>
    </source>
</evidence>
<dbReference type="InterPro" id="IPR028082">
    <property type="entry name" value="Peripla_BP_I"/>
</dbReference>
<keyword evidence="2" id="KW-0238">DNA-binding</keyword>
<name>A0ABY3SEJ0_9BACL</name>
<dbReference type="InterPro" id="IPR046335">
    <property type="entry name" value="LacI/GalR-like_sensor"/>
</dbReference>
<proteinExistence type="predicted"/>
<evidence type="ECO:0000256" key="3">
    <source>
        <dbReference type="ARBA" id="ARBA00023163"/>
    </source>
</evidence>
<dbReference type="Pfam" id="PF00356">
    <property type="entry name" value="LacI"/>
    <property type="match status" value="1"/>
</dbReference>
<evidence type="ECO:0000256" key="2">
    <source>
        <dbReference type="ARBA" id="ARBA00023125"/>
    </source>
</evidence>
<organism evidence="5 6">
    <name type="scientific">Paenibacillus hexagrammi</name>
    <dbReference type="NCBI Taxonomy" id="2908839"/>
    <lineage>
        <taxon>Bacteria</taxon>
        <taxon>Bacillati</taxon>
        <taxon>Bacillota</taxon>
        <taxon>Bacilli</taxon>
        <taxon>Bacillales</taxon>
        <taxon>Paenibacillaceae</taxon>
        <taxon>Paenibacillus</taxon>
    </lineage>
</organism>
<dbReference type="Gene3D" id="3.40.50.2300">
    <property type="match status" value="2"/>
</dbReference>
<sequence length="342" mass="38097">MVTRREVAVLAGVSEATVSRVFNGLGPMKPETRDRVLQAAKELDYHPNAIAQSFARRRSGNLGVVLPYMPKVHLFSAYYFSEILSGIGEEVKEHGYDMLLTLLSPDEHIDYTHMHRSQKVDACVILGSQDTPEQRESLLQLHEQGFPFCLVNQHFEGMALHEVDADHVHGSLLAVRHLLEEGCRHVAFLNGSPLYSNSKDRHEGYRKAMQEAGLEISPSWLLEGNYSRKSGYEAADKLWELRHEVDAVFAANDRMAIGLIQGLRERGWIAGRDFAVVGCDDSDAAKLSDPPLTSISVPFYEMGRAAARSVLARVTGSEQEDGLVQLKLPTGLMVRQSSRRNS</sequence>
<dbReference type="CDD" id="cd06267">
    <property type="entry name" value="PBP1_LacI_sugar_binding-like"/>
    <property type="match status" value="1"/>
</dbReference>
<evidence type="ECO:0000256" key="1">
    <source>
        <dbReference type="ARBA" id="ARBA00023015"/>
    </source>
</evidence>
<dbReference type="Pfam" id="PF13377">
    <property type="entry name" value="Peripla_BP_3"/>
    <property type="match status" value="1"/>
</dbReference>
<dbReference type="PANTHER" id="PTHR30146:SF109">
    <property type="entry name" value="HTH-TYPE TRANSCRIPTIONAL REGULATOR GALS"/>
    <property type="match status" value="1"/>
</dbReference>
<protein>
    <submittedName>
        <fullName evidence="5">LacI family transcriptional regulator</fullName>
    </submittedName>
</protein>
<dbReference type="Proteomes" id="UP001649230">
    <property type="component" value="Chromosome"/>
</dbReference>
<dbReference type="InterPro" id="IPR000843">
    <property type="entry name" value="HTH_LacI"/>
</dbReference>
<dbReference type="PANTHER" id="PTHR30146">
    <property type="entry name" value="LACI-RELATED TRANSCRIPTIONAL REPRESSOR"/>
    <property type="match status" value="1"/>
</dbReference>
<evidence type="ECO:0000259" key="4">
    <source>
        <dbReference type="PROSITE" id="PS50932"/>
    </source>
</evidence>
<dbReference type="CDD" id="cd01392">
    <property type="entry name" value="HTH_LacI"/>
    <property type="match status" value="1"/>
</dbReference>
<evidence type="ECO:0000313" key="5">
    <source>
        <dbReference type="EMBL" id="UJF32403.1"/>
    </source>
</evidence>
<feature type="domain" description="HTH lacI-type" evidence="4">
    <location>
        <begin position="2"/>
        <end position="56"/>
    </location>
</feature>
<dbReference type="PROSITE" id="PS50932">
    <property type="entry name" value="HTH_LACI_2"/>
    <property type="match status" value="1"/>
</dbReference>
<keyword evidence="3" id="KW-0804">Transcription</keyword>
<dbReference type="RefSeq" id="WP_235118747.1">
    <property type="nucleotide sequence ID" value="NZ_CP090978.1"/>
</dbReference>
<dbReference type="EMBL" id="CP090978">
    <property type="protein sequence ID" value="UJF32403.1"/>
    <property type="molecule type" value="Genomic_DNA"/>
</dbReference>
<gene>
    <name evidence="5" type="ORF">L0M14_22315</name>
</gene>
<dbReference type="SUPFAM" id="SSF53822">
    <property type="entry name" value="Periplasmic binding protein-like I"/>
    <property type="match status" value="1"/>
</dbReference>
<reference evidence="5 6" key="1">
    <citation type="journal article" date="2024" name="Int. J. Syst. Evol. Microbiol.">
        <title>Paenibacillus hexagrammi sp. nov., a novel bacterium isolated from the gut content of Hexagrammos agrammus.</title>
        <authorList>
            <person name="Jung H.K."/>
            <person name="Kim D.G."/>
            <person name="Zin H."/>
            <person name="Park J."/>
            <person name="Jung H."/>
            <person name="Kim Y.O."/>
            <person name="Kong H.J."/>
            <person name="Kim J.W."/>
            <person name="Kim Y.S."/>
        </authorList>
    </citation>
    <scope>NUCLEOTIDE SEQUENCE [LARGE SCALE GENOMIC DNA]</scope>
    <source>
        <strain evidence="5 6">YPD9-1</strain>
    </source>
</reference>
<dbReference type="InterPro" id="IPR010982">
    <property type="entry name" value="Lambda_DNA-bd_dom_sf"/>
</dbReference>
<dbReference type="SMART" id="SM00354">
    <property type="entry name" value="HTH_LACI"/>
    <property type="match status" value="1"/>
</dbReference>
<dbReference type="SUPFAM" id="SSF47413">
    <property type="entry name" value="lambda repressor-like DNA-binding domains"/>
    <property type="match status" value="1"/>
</dbReference>
<accession>A0ABY3SEJ0</accession>
<keyword evidence="1" id="KW-0805">Transcription regulation</keyword>
<keyword evidence="6" id="KW-1185">Reference proteome</keyword>